<evidence type="ECO:0000256" key="2">
    <source>
        <dbReference type="ARBA" id="ARBA00022692"/>
    </source>
</evidence>
<keyword evidence="2" id="KW-0812">Transmembrane</keyword>
<dbReference type="EMBL" id="JAGKQH010000016">
    <property type="protein sequence ID" value="KAG6577656.1"/>
    <property type="molecule type" value="Genomic_DNA"/>
</dbReference>
<protein>
    <submittedName>
        <fullName evidence="6">Light-harvesting complex-like protein 3 isotype 1, chloroplastic</fullName>
    </submittedName>
</protein>
<evidence type="ECO:0000313" key="7">
    <source>
        <dbReference type="Proteomes" id="UP000685013"/>
    </source>
</evidence>
<feature type="compositionally biased region" description="Gly residues" evidence="5">
    <location>
        <begin position="320"/>
        <end position="329"/>
    </location>
</feature>
<dbReference type="PANTHER" id="PTHR14154">
    <property type="entry name" value="UPF0041 BRAIN PROTEIN 44-RELATED"/>
    <property type="match status" value="1"/>
</dbReference>
<keyword evidence="7" id="KW-1185">Reference proteome</keyword>
<feature type="compositionally biased region" description="Low complexity" evidence="5">
    <location>
        <begin position="7"/>
        <end position="19"/>
    </location>
</feature>
<evidence type="ECO:0000256" key="5">
    <source>
        <dbReference type="SAM" id="MobiDB-lite"/>
    </source>
</evidence>
<evidence type="ECO:0000256" key="1">
    <source>
        <dbReference type="ARBA" id="ARBA00004141"/>
    </source>
</evidence>
<evidence type="ECO:0000256" key="3">
    <source>
        <dbReference type="ARBA" id="ARBA00022989"/>
    </source>
</evidence>
<feature type="region of interest" description="Disordered" evidence="5">
    <location>
        <begin position="1"/>
        <end position="38"/>
    </location>
</feature>
<dbReference type="GO" id="GO:0016020">
    <property type="term" value="C:membrane"/>
    <property type="evidence" value="ECO:0007669"/>
    <property type="project" value="UniProtKB-SubCell"/>
</dbReference>
<evidence type="ECO:0000313" key="6">
    <source>
        <dbReference type="EMBL" id="KAG6577656.1"/>
    </source>
</evidence>
<accession>A0AAV6MBC5</accession>
<keyword evidence="4" id="KW-0472">Membrane</keyword>
<reference evidence="6 7" key="1">
    <citation type="journal article" date="2021" name="Hortic Res">
        <title>The domestication of Cucurbita argyrosperma as revealed by the genome of its wild relative.</title>
        <authorList>
            <person name="Barrera-Redondo J."/>
            <person name="Sanchez-de la Vega G."/>
            <person name="Aguirre-Liguori J.A."/>
            <person name="Castellanos-Morales G."/>
            <person name="Gutierrez-Guerrero Y.T."/>
            <person name="Aguirre-Dugua X."/>
            <person name="Aguirre-Planter E."/>
            <person name="Tenaillon M.I."/>
            <person name="Lira-Saade R."/>
            <person name="Eguiarte L.E."/>
        </authorList>
    </citation>
    <scope>NUCLEOTIDE SEQUENCE [LARGE SCALE GENOMIC DNA]</scope>
    <source>
        <strain evidence="6">JBR-2021</strain>
    </source>
</reference>
<evidence type="ECO:0000256" key="4">
    <source>
        <dbReference type="ARBA" id="ARBA00023136"/>
    </source>
</evidence>
<comment type="subcellular location">
    <subcellularLocation>
        <location evidence="1">Membrane</location>
        <topology evidence="1">Multi-pass membrane protein</topology>
    </subcellularLocation>
</comment>
<name>A0AAV6MBC5_9ROSI</name>
<feature type="compositionally biased region" description="Low complexity" evidence="5">
    <location>
        <begin position="27"/>
        <end position="38"/>
    </location>
</feature>
<organism evidence="6 7">
    <name type="scientific">Cucurbita argyrosperma subsp. sororia</name>
    <dbReference type="NCBI Taxonomy" id="37648"/>
    <lineage>
        <taxon>Eukaryota</taxon>
        <taxon>Viridiplantae</taxon>
        <taxon>Streptophyta</taxon>
        <taxon>Embryophyta</taxon>
        <taxon>Tracheophyta</taxon>
        <taxon>Spermatophyta</taxon>
        <taxon>Magnoliopsida</taxon>
        <taxon>eudicotyledons</taxon>
        <taxon>Gunneridae</taxon>
        <taxon>Pentapetalae</taxon>
        <taxon>rosids</taxon>
        <taxon>fabids</taxon>
        <taxon>Cucurbitales</taxon>
        <taxon>Cucurbitaceae</taxon>
        <taxon>Cucurbiteae</taxon>
        <taxon>Cucurbita</taxon>
    </lineage>
</organism>
<dbReference type="AlphaFoldDB" id="A0AAV6MBC5"/>
<comment type="caution">
    <text evidence="6">The sequence shown here is derived from an EMBL/GenBank/DDBJ whole genome shotgun (WGS) entry which is preliminary data.</text>
</comment>
<feature type="region of interest" description="Disordered" evidence="5">
    <location>
        <begin position="292"/>
        <end position="330"/>
    </location>
</feature>
<sequence>MSSMALFSPPSRLSSLSPSSHHRSHFPSRPFSSLRSRNPSSWVAADNGAGISGGSVAVEPAVVQKDPEPVVEKQEILAETNGSVAAVEEVVVVSKFEDPKWVNGTWDLNQFRKDGSTDWDAVIDAEARRRKWLENNPESSSNEDPVLFDTSIVPWWAWIKRYHLPEAEILNGRAAMVGFFMAYFVDSLTGVGLVGQMGNFFCKTLLFIAVVGVLLIRKNEDIETLKKLIDETTFYDKQWQATWQDETKGSGKVENLSKSMGFDYQFHLTKIDDSNRYTNHYSRFGFIESKANSTTNGRGNGPADSGDIEGGKMGFEEQAGGDGSCTDGGGSRRREICRAGDYHFYTVTAMGVVRM</sequence>
<proteinExistence type="predicted"/>
<gene>
    <name evidence="6" type="primary">LIL3.1</name>
    <name evidence="6" type="ORF">SDJN03_25230</name>
</gene>
<keyword evidence="3" id="KW-1133">Transmembrane helix</keyword>
<feature type="non-terminal residue" evidence="6">
    <location>
        <position position="1"/>
    </location>
</feature>
<dbReference type="Proteomes" id="UP000685013">
    <property type="component" value="Chromosome 16"/>
</dbReference>